<dbReference type="HOGENOM" id="CLU_3196828_0_0_12"/>
<sequence length="45" mass="5216">MIMDFPYIYSYLSKLTRTDFDSSMSSSISFFIPIASLSFAEEDFN</sequence>
<evidence type="ECO:0000313" key="1">
    <source>
        <dbReference type="EMBL" id="AHH05789.1"/>
    </source>
</evidence>
<gene>
    <name evidence="1" type="ORF">BOM_1246</name>
</gene>
<dbReference type="AlphaFoldDB" id="W5SFB7"/>
<protein>
    <submittedName>
        <fullName evidence="1">Uncharacterized protein</fullName>
    </submittedName>
</protein>
<accession>W5SFB7</accession>
<organism evidence="1">
    <name type="scientific">Borrelia miyamotoi FR64b</name>
    <dbReference type="NCBI Taxonomy" id="1292392"/>
    <lineage>
        <taxon>Bacteria</taxon>
        <taxon>Pseudomonadati</taxon>
        <taxon>Spirochaetota</taxon>
        <taxon>Spirochaetia</taxon>
        <taxon>Spirochaetales</taxon>
        <taxon>Borreliaceae</taxon>
        <taxon>Borrelia</taxon>
    </lineage>
</organism>
<reference evidence="1" key="1">
    <citation type="submission" date="2013-02" db="EMBL/GenBank/DDBJ databases">
        <title>Comparative genomics of Borrelia species.</title>
        <authorList>
            <person name="Schwan T.G."/>
            <person name="Raffel S.J."/>
            <person name="Porcella S.F."/>
        </authorList>
    </citation>
    <scope>NUCLEOTIDE SEQUENCE</scope>
    <source>
        <strain evidence="1">FR64b</strain>
        <plasmid evidence="1">unnamed</plasmid>
    </source>
</reference>
<keyword evidence="1" id="KW-0614">Plasmid</keyword>
<geneLocation type="plasmid" evidence="1">
    <name>unnamed</name>
</geneLocation>
<name>W5SFB7_9SPIR</name>
<dbReference type="EMBL" id="CP004234">
    <property type="protein sequence ID" value="AHH05789.1"/>
    <property type="molecule type" value="Genomic_DNA"/>
</dbReference>
<proteinExistence type="predicted"/>